<dbReference type="VEuPathDB" id="TrichDB:TRFO_19772"/>
<keyword evidence="2" id="KW-1185">Reference proteome</keyword>
<evidence type="ECO:0000313" key="1">
    <source>
        <dbReference type="EMBL" id="OHT10804.1"/>
    </source>
</evidence>
<evidence type="ECO:0000313" key="2">
    <source>
        <dbReference type="Proteomes" id="UP000179807"/>
    </source>
</evidence>
<dbReference type="Proteomes" id="UP000179807">
    <property type="component" value="Unassembled WGS sequence"/>
</dbReference>
<accession>A0A1J4KLX4</accession>
<dbReference type="GeneID" id="94835697"/>
<gene>
    <name evidence="1" type="ORF">TRFO_19772</name>
</gene>
<name>A0A1J4KLX4_9EUKA</name>
<reference evidence="1" key="1">
    <citation type="submission" date="2016-10" db="EMBL/GenBank/DDBJ databases">
        <authorList>
            <person name="Benchimol M."/>
            <person name="Almeida L.G."/>
            <person name="Vasconcelos A.T."/>
            <person name="Perreira-Neves A."/>
            <person name="Rosa I.A."/>
            <person name="Tasca T."/>
            <person name="Bogo M.R."/>
            <person name="de Souza W."/>
        </authorList>
    </citation>
    <scope>NUCLEOTIDE SEQUENCE [LARGE SCALE GENOMIC DNA]</scope>
    <source>
        <strain evidence="1">K</strain>
    </source>
</reference>
<dbReference type="RefSeq" id="XP_068363940.1">
    <property type="nucleotide sequence ID" value="XM_068500993.1"/>
</dbReference>
<organism evidence="1 2">
    <name type="scientific">Tritrichomonas foetus</name>
    <dbReference type="NCBI Taxonomy" id="1144522"/>
    <lineage>
        <taxon>Eukaryota</taxon>
        <taxon>Metamonada</taxon>
        <taxon>Parabasalia</taxon>
        <taxon>Tritrichomonadida</taxon>
        <taxon>Tritrichomonadidae</taxon>
        <taxon>Tritrichomonas</taxon>
    </lineage>
</organism>
<dbReference type="EMBL" id="MLAK01000601">
    <property type="protein sequence ID" value="OHT10804.1"/>
    <property type="molecule type" value="Genomic_DNA"/>
</dbReference>
<proteinExistence type="predicted"/>
<sequence>MANKDMIQIYKQRLVHSIELQTMLQSIDLISVEEIAKSISGNDYFCTKEGKNRLLKILFASIKSFPKFMKRYS</sequence>
<dbReference type="AlphaFoldDB" id="A0A1J4KLX4"/>
<comment type="caution">
    <text evidence="1">The sequence shown here is derived from an EMBL/GenBank/DDBJ whole genome shotgun (WGS) entry which is preliminary data.</text>
</comment>
<protein>
    <submittedName>
        <fullName evidence="1">Uncharacterized protein</fullName>
    </submittedName>
</protein>